<organism evidence="2 3">
    <name type="scientific">Eumeta variegata</name>
    <name type="common">Bagworm moth</name>
    <name type="synonym">Eumeta japonica</name>
    <dbReference type="NCBI Taxonomy" id="151549"/>
    <lineage>
        <taxon>Eukaryota</taxon>
        <taxon>Metazoa</taxon>
        <taxon>Ecdysozoa</taxon>
        <taxon>Arthropoda</taxon>
        <taxon>Hexapoda</taxon>
        <taxon>Insecta</taxon>
        <taxon>Pterygota</taxon>
        <taxon>Neoptera</taxon>
        <taxon>Endopterygota</taxon>
        <taxon>Lepidoptera</taxon>
        <taxon>Glossata</taxon>
        <taxon>Ditrysia</taxon>
        <taxon>Tineoidea</taxon>
        <taxon>Psychidae</taxon>
        <taxon>Oiketicinae</taxon>
        <taxon>Eumeta</taxon>
    </lineage>
</organism>
<evidence type="ECO:0000313" key="3">
    <source>
        <dbReference type="Proteomes" id="UP000299102"/>
    </source>
</evidence>
<accession>A0A4C1UZH6</accession>
<feature type="compositionally biased region" description="Basic and acidic residues" evidence="1">
    <location>
        <begin position="66"/>
        <end position="76"/>
    </location>
</feature>
<gene>
    <name evidence="2" type="ORF">EVAR_17915_1</name>
</gene>
<protein>
    <submittedName>
        <fullName evidence="2">Uncharacterized protein</fullName>
    </submittedName>
</protein>
<sequence length="76" mass="8321">MIQLGLNYVALRRDVNARLALSGATSPVLRMFGLDRLLVEDVAVDEQPPALLHLTNRPPSTGDQDTLDHSRADKSV</sequence>
<proteinExistence type="predicted"/>
<name>A0A4C1UZH6_EUMVA</name>
<dbReference type="EMBL" id="BGZK01000246">
    <property type="protein sequence ID" value="GBP31426.1"/>
    <property type="molecule type" value="Genomic_DNA"/>
</dbReference>
<dbReference type="AlphaFoldDB" id="A0A4C1UZH6"/>
<dbReference type="Proteomes" id="UP000299102">
    <property type="component" value="Unassembled WGS sequence"/>
</dbReference>
<evidence type="ECO:0000313" key="2">
    <source>
        <dbReference type="EMBL" id="GBP31426.1"/>
    </source>
</evidence>
<comment type="caution">
    <text evidence="2">The sequence shown here is derived from an EMBL/GenBank/DDBJ whole genome shotgun (WGS) entry which is preliminary data.</text>
</comment>
<evidence type="ECO:0000256" key="1">
    <source>
        <dbReference type="SAM" id="MobiDB-lite"/>
    </source>
</evidence>
<keyword evidence="3" id="KW-1185">Reference proteome</keyword>
<reference evidence="2 3" key="1">
    <citation type="journal article" date="2019" name="Commun. Biol.">
        <title>The bagworm genome reveals a unique fibroin gene that provides high tensile strength.</title>
        <authorList>
            <person name="Kono N."/>
            <person name="Nakamura H."/>
            <person name="Ohtoshi R."/>
            <person name="Tomita M."/>
            <person name="Numata K."/>
            <person name="Arakawa K."/>
        </authorList>
    </citation>
    <scope>NUCLEOTIDE SEQUENCE [LARGE SCALE GENOMIC DNA]</scope>
</reference>
<feature type="region of interest" description="Disordered" evidence="1">
    <location>
        <begin position="50"/>
        <end position="76"/>
    </location>
</feature>